<dbReference type="SUPFAM" id="SSF81383">
    <property type="entry name" value="F-box domain"/>
    <property type="match status" value="1"/>
</dbReference>
<comment type="caution">
    <text evidence="2">The sequence shown here is derived from an EMBL/GenBank/DDBJ whole genome shotgun (WGS) entry which is preliminary data.</text>
</comment>
<protein>
    <submittedName>
        <fullName evidence="2">F-box/LRR-repeat protein</fullName>
    </submittedName>
</protein>
<dbReference type="SMART" id="SM00579">
    <property type="entry name" value="FBD"/>
    <property type="match status" value="1"/>
</dbReference>
<dbReference type="InterPro" id="IPR055411">
    <property type="entry name" value="LRR_FXL15/At3g58940/PEG3-like"/>
</dbReference>
<evidence type="ECO:0000313" key="2">
    <source>
        <dbReference type="EMBL" id="KAL1189042.1"/>
    </source>
</evidence>
<organism evidence="2 3">
    <name type="scientific">Cardamine amara subsp. amara</name>
    <dbReference type="NCBI Taxonomy" id="228776"/>
    <lineage>
        <taxon>Eukaryota</taxon>
        <taxon>Viridiplantae</taxon>
        <taxon>Streptophyta</taxon>
        <taxon>Embryophyta</taxon>
        <taxon>Tracheophyta</taxon>
        <taxon>Spermatophyta</taxon>
        <taxon>Magnoliopsida</taxon>
        <taxon>eudicotyledons</taxon>
        <taxon>Gunneridae</taxon>
        <taxon>Pentapetalae</taxon>
        <taxon>rosids</taxon>
        <taxon>malvids</taxon>
        <taxon>Brassicales</taxon>
        <taxon>Brassicaceae</taxon>
        <taxon>Cardamineae</taxon>
        <taxon>Cardamine</taxon>
    </lineage>
</organism>
<evidence type="ECO:0000313" key="3">
    <source>
        <dbReference type="Proteomes" id="UP001558713"/>
    </source>
</evidence>
<dbReference type="InterPro" id="IPR053781">
    <property type="entry name" value="F-box_AtFBL13-like"/>
</dbReference>
<feature type="domain" description="FBD" evidence="1">
    <location>
        <begin position="392"/>
        <end position="468"/>
    </location>
</feature>
<gene>
    <name evidence="2" type="ORF">V5N11_016938</name>
</gene>
<dbReference type="InterPro" id="IPR036047">
    <property type="entry name" value="F-box-like_dom_sf"/>
</dbReference>
<dbReference type="EMBL" id="JBANAX010000905">
    <property type="protein sequence ID" value="KAL1189042.1"/>
    <property type="molecule type" value="Genomic_DNA"/>
</dbReference>
<proteinExistence type="predicted"/>
<dbReference type="InterPro" id="IPR001810">
    <property type="entry name" value="F-box_dom"/>
</dbReference>
<dbReference type="AlphaFoldDB" id="A0ABD0Z317"/>
<name>A0ABD0Z317_CARAN</name>
<dbReference type="PANTHER" id="PTHR31293">
    <property type="entry name" value="RNI-LIKE SUPERFAMILY PROTEIN"/>
    <property type="match status" value="1"/>
</dbReference>
<dbReference type="CDD" id="cd22160">
    <property type="entry name" value="F-box_AtFBL13-like"/>
    <property type="match status" value="1"/>
</dbReference>
<dbReference type="InterPro" id="IPR006566">
    <property type="entry name" value="FBD"/>
</dbReference>
<dbReference type="Gene3D" id="3.80.10.10">
    <property type="entry name" value="Ribonuclease Inhibitor"/>
    <property type="match status" value="1"/>
</dbReference>
<dbReference type="Pfam" id="PF24758">
    <property type="entry name" value="LRR_At5g56370"/>
    <property type="match status" value="1"/>
</dbReference>
<reference evidence="2 3" key="1">
    <citation type="submission" date="2024-04" db="EMBL/GenBank/DDBJ databases">
        <title>Genome assembly C_amara_ONT_v2.</title>
        <authorList>
            <person name="Yant L."/>
            <person name="Moore C."/>
            <person name="Slenker M."/>
        </authorList>
    </citation>
    <scope>NUCLEOTIDE SEQUENCE [LARGE SCALE GENOMIC DNA]</scope>
    <source>
        <tissue evidence="2">Leaf</tissue>
    </source>
</reference>
<dbReference type="PANTHER" id="PTHR31293:SF12">
    <property type="entry name" value="RNI-LIKE SUPERFAMILY PROTEIN"/>
    <property type="match status" value="1"/>
</dbReference>
<dbReference type="Pfam" id="PF00646">
    <property type="entry name" value="F-box"/>
    <property type="match status" value="1"/>
</dbReference>
<dbReference type="Gene3D" id="1.20.1280.50">
    <property type="match status" value="1"/>
</dbReference>
<dbReference type="InterPro" id="IPR055294">
    <property type="entry name" value="FBL60-like"/>
</dbReference>
<dbReference type="InterPro" id="IPR032675">
    <property type="entry name" value="LRR_dom_sf"/>
</dbReference>
<accession>A0ABD0Z317</accession>
<dbReference type="SUPFAM" id="SSF52047">
    <property type="entry name" value="RNI-like"/>
    <property type="match status" value="1"/>
</dbReference>
<keyword evidence="3" id="KW-1185">Reference proteome</keyword>
<dbReference type="Proteomes" id="UP001558713">
    <property type="component" value="Unassembled WGS sequence"/>
</dbReference>
<evidence type="ECO:0000259" key="1">
    <source>
        <dbReference type="SMART" id="SM00579"/>
    </source>
</evidence>
<sequence length="470" mass="54491">MKPKKKELSGPRDMISGLHDELICHILSFLPTKEAASTSVLAKRWKHLFAFVPNLDFDDSLYCHPPRTNQRRRENSESFLEFVDSVLALKEQVKAPLNRFHLKCQDVVDASWVSHWIENVLKRGVSDLDIYMSSPWPSLDSIFEILPSEMYVSKTLVRLKLRFRGSVCIELVDDVSLPNLKTLHLDCFQIEKSMFDKLLSGCHALEELVMVNLMLRWDSREPEPLHVTISIPTLKRLKFCRFELSSESVLLSFDTPKLVYFEYAATIADMYQKLRFESLVEARLKLRMSFHQTETDKINVKDLLMGIRNVKILYLSDETLEVLAHFPEIIPVFKNLIQLTIKTKPYVQWDALPTLLRKCPNLQTLVFKGLHHKYTNRCEVKDGCLCNMVVHTCLSSSPVKVLKILKFGETFDHDDDTEKQIEQVKHFLETMPSLEQVMLYYNTPIITNDQDVKKVFMKLLELPIVVASAK</sequence>